<dbReference type="Pfam" id="PF00005">
    <property type="entry name" value="ABC_tran"/>
    <property type="match status" value="2"/>
</dbReference>
<keyword evidence="7" id="KW-1185">Reference proteome</keyword>
<dbReference type="InterPro" id="IPR017900">
    <property type="entry name" value="4Fe4S_Fe_S_CS"/>
</dbReference>
<organism evidence="6 7">
    <name type="scientific">Giardia muris</name>
    <dbReference type="NCBI Taxonomy" id="5742"/>
    <lineage>
        <taxon>Eukaryota</taxon>
        <taxon>Metamonada</taxon>
        <taxon>Diplomonadida</taxon>
        <taxon>Hexamitidae</taxon>
        <taxon>Giardiinae</taxon>
        <taxon>Giardia</taxon>
    </lineage>
</organism>
<dbReference type="Pfam" id="PF04068">
    <property type="entry name" value="Fer4_RLI"/>
    <property type="match status" value="1"/>
</dbReference>
<dbReference type="FunFam" id="3.40.50.300:FF:001546">
    <property type="entry name" value="RNase L inhibitor homolog"/>
    <property type="match status" value="1"/>
</dbReference>
<dbReference type="OrthoDB" id="6593433at2759"/>
<dbReference type="PANTHER" id="PTHR19248">
    <property type="entry name" value="ATP-BINDING TRANSPORT PROTEIN-RELATED"/>
    <property type="match status" value="1"/>
</dbReference>
<evidence type="ECO:0000256" key="1">
    <source>
        <dbReference type="ARBA" id="ARBA00022741"/>
    </source>
</evidence>
<dbReference type="InterPro" id="IPR017896">
    <property type="entry name" value="4Fe4S_Fe-S-bd"/>
</dbReference>
<proteinExistence type="predicted"/>
<evidence type="ECO:0000259" key="4">
    <source>
        <dbReference type="PROSITE" id="PS50893"/>
    </source>
</evidence>
<dbReference type="Pfam" id="PF00037">
    <property type="entry name" value="Fer4"/>
    <property type="match status" value="1"/>
</dbReference>
<name>A0A4Z1SST1_GIAMU</name>
<dbReference type="InterPro" id="IPR003593">
    <property type="entry name" value="AAA+_ATPase"/>
</dbReference>
<comment type="caution">
    <text evidence="6">The sequence shown here is derived from an EMBL/GenBank/DDBJ whole genome shotgun (WGS) entry which is preliminary data.</text>
</comment>
<dbReference type="PROSITE" id="PS00211">
    <property type="entry name" value="ABC_TRANSPORTER_1"/>
    <property type="match status" value="1"/>
</dbReference>
<dbReference type="PROSITE" id="PS51379">
    <property type="entry name" value="4FE4S_FER_2"/>
    <property type="match status" value="1"/>
</dbReference>
<feature type="domain" description="ABC transporter" evidence="4">
    <location>
        <begin position="401"/>
        <end position="625"/>
    </location>
</feature>
<dbReference type="InterPro" id="IPR017871">
    <property type="entry name" value="ABC_transporter-like_CS"/>
</dbReference>
<dbReference type="GO" id="GO:0016887">
    <property type="term" value="F:ATP hydrolysis activity"/>
    <property type="evidence" value="ECO:0007669"/>
    <property type="project" value="InterPro"/>
</dbReference>
<dbReference type="SUPFAM" id="SSF52540">
    <property type="entry name" value="P-loop containing nucleoside triphosphate hydrolases"/>
    <property type="match status" value="2"/>
</dbReference>
<dbReference type="Gene3D" id="3.40.50.300">
    <property type="entry name" value="P-loop containing nucleotide triphosphate hydrolases"/>
    <property type="match status" value="2"/>
</dbReference>
<evidence type="ECO:0000313" key="7">
    <source>
        <dbReference type="Proteomes" id="UP000315496"/>
    </source>
</evidence>
<dbReference type="SUPFAM" id="SSF54862">
    <property type="entry name" value="4Fe-4S ferredoxins"/>
    <property type="match status" value="1"/>
</dbReference>
<keyword evidence="2" id="KW-0067">ATP-binding</keyword>
<dbReference type="PROSITE" id="PS50893">
    <property type="entry name" value="ABC_TRANSPORTER_2"/>
    <property type="match status" value="2"/>
</dbReference>
<dbReference type="InterPro" id="IPR007209">
    <property type="entry name" value="RNaseL-inhib-like_metal-bd_dom"/>
</dbReference>
<reference evidence="6 7" key="1">
    <citation type="submission" date="2019-05" db="EMBL/GenBank/DDBJ databases">
        <title>The compact genome of Giardia muris reveals important steps in the evolution of intestinal protozoan parasites.</title>
        <authorList>
            <person name="Xu F."/>
            <person name="Jimenez-Gonzalez A."/>
            <person name="Einarsson E."/>
            <person name="Astvaldsson A."/>
            <person name="Peirasmaki D."/>
            <person name="Eckmann L."/>
            <person name="Andersson J.O."/>
            <person name="Svard S.G."/>
            <person name="Jerlstrom-Hultqvist J."/>
        </authorList>
    </citation>
    <scope>NUCLEOTIDE SEQUENCE [LARGE SCALE GENOMIC DNA]</scope>
    <source>
        <strain evidence="6 7">Roberts-Thomson</strain>
    </source>
</reference>
<dbReference type="AlphaFoldDB" id="A0A4Z1SST1"/>
<dbReference type="PROSITE" id="PS00198">
    <property type="entry name" value="4FE4S_FER_1"/>
    <property type="match status" value="1"/>
</dbReference>
<evidence type="ECO:0000259" key="5">
    <source>
        <dbReference type="PROSITE" id="PS51379"/>
    </source>
</evidence>
<gene>
    <name evidence="6" type="ORF">GMRT_11834</name>
</gene>
<accession>A0A4Z1SST1</accession>
<dbReference type="EMBL" id="VDLU01000002">
    <property type="protein sequence ID" value="TNJ28992.1"/>
    <property type="molecule type" value="Genomic_DNA"/>
</dbReference>
<evidence type="ECO:0000256" key="2">
    <source>
        <dbReference type="ARBA" id="ARBA00022840"/>
    </source>
</evidence>
<sequence>MSSGKAKTDEVTRLAIVNPERCKPKKCAQECKASCPVNKTGKRCIVIPTDAKKAAISEKLCIGCDICVKRCPFDAIRIINLPSVLDSQVSYRYGLNSFRLHRVPIPKPGQVLGLVGENGIGKSTALKILSGDVRPNFGDLRNPEPEWNEVCQHYRGSELQAYFSKIADGNFRPAHKIQYVDAILKTDQSTQLVTDLLRKRKKKNPEAYDRIIKTLNLEPLLNRQLKNLSGGELQRFALGFVALDSKADIYLIDEPSSYLDIRQRLTAGKLIRSLIEDNIEKYCVVVEHDLAVLDYLSDYTCVLYGQSGVFGVISMPFSVRDGINIFLSGFLPTENMRFRDEALKFQVFDNSTNDGEQEDEKGKDKRKSYSTPYPSMEIRFGTTMSDQLDATDAAHAAAGLGTEQDLVETTEYEHQKASPNGFTLQVEAGSFEASKICLLLGENGMGKTTFIKALAGVAQPVKLEGIIPLIPFSIKPQTISPSFPGTVAELFNAKIPDTFNHPGFTDDVVRPLDIKHLMDRTVKNLSGGELQRVALILALGKPADMYLIDEPSAYLDASQRLVCAKVIKRFIMNAKKSCFVVEHDFLMALYLADNVVVFTGEPGVRATAHKPCSVIDGFNQFLSIIQVTFRRDPESLRPRVNKMNSAKDREQRMSGQYFTNFTDDA</sequence>
<protein>
    <submittedName>
        <fullName evidence="6">RNase L inhibitor</fullName>
    </submittedName>
</protein>
<feature type="domain" description="ABC transporter" evidence="4">
    <location>
        <begin position="76"/>
        <end position="329"/>
    </location>
</feature>
<dbReference type="InterPro" id="IPR027417">
    <property type="entry name" value="P-loop_NTPase"/>
</dbReference>
<dbReference type="SMART" id="SM00382">
    <property type="entry name" value="AAA"/>
    <property type="match status" value="2"/>
</dbReference>
<dbReference type="FunFam" id="3.40.50.300:FF:000152">
    <property type="entry name" value="ATP-binding cassette, sub-family E, member 1"/>
    <property type="match status" value="1"/>
</dbReference>
<dbReference type="InterPro" id="IPR003439">
    <property type="entry name" value="ABC_transporter-like_ATP-bd"/>
</dbReference>
<dbReference type="PRINTS" id="PR01868">
    <property type="entry name" value="ABCEFAMILY"/>
</dbReference>
<keyword evidence="1" id="KW-0547">Nucleotide-binding</keyword>
<dbReference type="InterPro" id="IPR013283">
    <property type="entry name" value="RLI1"/>
</dbReference>
<evidence type="ECO:0000313" key="6">
    <source>
        <dbReference type="EMBL" id="TNJ28992.1"/>
    </source>
</evidence>
<feature type="domain" description="4Fe-4S ferredoxin-type" evidence="5">
    <location>
        <begin position="52"/>
        <end position="81"/>
    </location>
</feature>
<dbReference type="VEuPathDB" id="GiardiaDB:GMRT_11834"/>
<feature type="region of interest" description="Disordered" evidence="3">
    <location>
        <begin position="349"/>
        <end position="373"/>
    </location>
</feature>
<dbReference type="GO" id="GO:0005524">
    <property type="term" value="F:ATP binding"/>
    <property type="evidence" value="ECO:0007669"/>
    <property type="project" value="UniProtKB-KW"/>
</dbReference>
<evidence type="ECO:0000256" key="3">
    <source>
        <dbReference type="SAM" id="MobiDB-lite"/>
    </source>
</evidence>
<dbReference type="Proteomes" id="UP000315496">
    <property type="component" value="Chromosome 2"/>
</dbReference>